<sequence length="227" mass="25019">MPTDRATFPQVVDSVREQTSLLLGSTIGFTDEDWARPTALSGWTRSHVAAHLADGAMAMIRVIEGLRQGIEQRLYESDAAKRRSIELGALASGLDLQIRLDTSASTLQVELPELEFDARPVELRAGYRLPFRRLPLARLSEVVLHHMDLAPNFEPRDLPAAIAVELLRFQVDRIGRSGDYPPLKVVADEGYTGVVGRIGDGIEMHGPAGDLLAWLARGTESPRIYRA</sequence>
<keyword evidence="2" id="KW-0413">Isomerase</keyword>
<dbReference type="RefSeq" id="WP_219080471.1">
    <property type="nucleotide sequence ID" value="NZ_CP079216.1"/>
</dbReference>
<keyword evidence="3" id="KW-1185">Reference proteome</keyword>
<dbReference type="NCBIfam" id="TIGR03083">
    <property type="entry name" value="maleylpyruvate isomerase family mycothiol-dependent enzyme"/>
    <property type="match status" value="1"/>
</dbReference>
<evidence type="ECO:0000259" key="1">
    <source>
        <dbReference type="Pfam" id="PF11716"/>
    </source>
</evidence>
<evidence type="ECO:0000313" key="3">
    <source>
        <dbReference type="Proteomes" id="UP000824504"/>
    </source>
</evidence>
<dbReference type="GO" id="GO:0016853">
    <property type="term" value="F:isomerase activity"/>
    <property type="evidence" value="ECO:0007669"/>
    <property type="project" value="UniProtKB-KW"/>
</dbReference>
<accession>A0ABX8SIN0</accession>
<dbReference type="InterPro" id="IPR017517">
    <property type="entry name" value="Maleyloyr_isom"/>
</dbReference>
<organism evidence="2 3">
    <name type="scientific">Tessaracoccus palaemonis</name>
    <dbReference type="NCBI Taxonomy" id="2829499"/>
    <lineage>
        <taxon>Bacteria</taxon>
        <taxon>Bacillati</taxon>
        <taxon>Actinomycetota</taxon>
        <taxon>Actinomycetes</taxon>
        <taxon>Propionibacteriales</taxon>
        <taxon>Propionibacteriaceae</taxon>
        <taxon>Tessaracoccus</taxon>
    </lineage>
</organism>
<protein>
    <submittedName>
        <fullName evidence="2">Maleylpyruvate isomerase family mycothiol-dependent enzyme</fullName>
    </submittedName>
</protein>
<dbReference type="EMBL" id="CP079216">
    <property type="protein sequence ID" value="QXT61998.1"/>
    <property type="molecule type" value="Genomic_DNA"/>
</dbReference>
<evidence type="ECO:0000313" key="2">
    <source>
        <dbReference type="EMBL" id="QXT61998.1"/>
    </source>
</evidence>
<dbReference type="Proteomes" id="UP000824504">
    <property type="component" value="Chromosome"/>
</dbReference>
<proteinExistence type="predicted"/>
<feature type="domain" description="Mycothiol-dependent maleylpyruvate isomerase metal-binding" evidence="1">
    <location>
        <begin position="28"/>
        <end position="150"/>
    </location>
</feature>
<name>A0ABX8SIN0_9ACTN</name>
<reference evidence="2 3" key="1">
    <citation type="submission" date="2021-07" db="EMBL/GenBank/DDBJ databases">
        <title>complete genome sequencing of Tessaracoccus sp.J1M15.</title>
        <authorList>
            <person name="Bae J.-W."/>
            <person name="Kim D.-y."/>
        </authorList>
    </citation>
    <scope>NUCLEOTIDE SEQUENCE [LARGE SCALE GENOMIC DNA]</scope>
    <source>
        <strain evidence="2 3">J1M15</strain>
    </source>
</reference>
<dbReference type="Pfam" id="PF11716">
    <property type="entry name" value="MDMPI_N"/>
    <property type="match status" value="1"/>
</dbReference>
<dbReference type="InterPro" id="IPR024344">
    <property type="entry name" value="MDMPI_metal-binding"/>
</dbReference>
<gene>
    <name evidence="2" type="ORF">KDB89_09400</name>
</gene>